<name>I2NF13_9PAST</name>
<dbReference type="GO" id="GO:0009103">
    <property type="term" value="P:lipopolysaccharide biosynthetic process"/>
    <property type="evidence" value="ECO:0007669"/>
    <property type="project" value="TreeGrafter"/>
</dbReference>
<dbReference type="PANTHER" id="PTHR46401:SF2">
    <property type="entry name" value="GLYCOSYLTRANSFERASE WBBK-RELATED"/>
    <property type="match status" value="1"/>
</dbReference>
<dbReference type="OrthoDB" id="9802525at2"/>
<evidence type="ECO:0000256" key="1">
    <source>
        <dbReference type="ARBA" id="ARBA00022679"/>
    </source>
</evidence>
<accession>I2NF13</accession>
<sequence>MIKVLIQSRDNFFTMPGGDTVQILKTKENLEKLGIHVDISLELEPDLTDYDLVHLTNITRIHETFIQAKNAIRQNKKIALSTIFWPMTDFEKRGQKGLRKIISKLLSIDNIERLKVLLRLLKGNTKWNSASKALLTTGYTKMQRFVIDNTNIFLPNAYLEMAKLNDTFGLNKDNFIVVPNAIDDEVARKYLSLPNNPDFEKFRDAVICVGRIETRKNQLALIKALEDTDYKVVLVGQVSDNFKSYFEEIRKYLDKNDRYTYIEKLDNERLYDLFKVCRVSALPSWLDTPGLVSIEAAVMGCNLAVSSIGTTTEYFEDEAFYCLPDDLSSIKEAVDNAFNKEKNNKLQNKIFAEYTWKKAAEKTLEAYQQIL</sequence>
<dbReference type="PATRIC" id="fig|1095743.3.peg.1458"/>
<feature type="domain" description="Glycosyl transferase family 1" evidence="2">
    <location>
        <begin position="204"/>
        <end position="344"/>
    </location>
</feature>
<dbReference type="Gene3D" id="3.40.50.2000">
    <property type="entry name" value="Glycogen Phosphorylase B"/>
    <property type="match status" value="1"/>
</dbReference>
<dbReference type="Pfam" id="PF00534">
    <property type="entry name" value="Glycos_transf_1"/>
    <property type="match status" value="1"/>
</dbReference>
<gene>
    <name evidence="3" type="ORF">HMPREF1054_0449</name>
</gene>
<dbReference type="GO" id="GO:0016757">
    <property type="term" value="F:glycosyltransferase activity"/>
    <property type="evidence" value="ECO:0007669"/>
    <property type="project" value="UniProtKB-KW"/>
</dbReference>
<dbReference type="InterPro" id="IPR001296">
    <property type="entry name" value="Glyco_trans_1"/>
</dbReference>
<comment type="caution">
    <text evidence="3">The sequence shown here is derived from an EMBL/GenBank/DDBJ whole genome shotgun (WGS) entry which is preliminary data.</text>
</comment>
<dbReference type="RefSeq" id="WP_005709440.1">
    <property type="nucleotide sequence ID" value="NZ_AJMU01000067.1"/>
</dbReference>
<dbReference type="SUPFAM" id="SSF53756">
    <property type="entry name" value="UDP-Glycosyltransferase/glycogen phosphorylase"/>
    <property type="match status" value="1"/>
</dbReference>
<dbReference type="Proteomes" id="UP000003345">
    <property type="component" value="Unassembled WGS sequence"/>
</dbReference>
<dbReference type="EMBL" id="AJMU01000067">
    <property type="protein sequence ID" value="EIG24424.1"/>
    <property type="molecule type" value="Genomic_DNA"/>
</dbReference>
<dbReference type="eggNOG" id="COG0438">
    <property type="taxonomic scope" value="Bacteria"/>
</dbReference>
<dbReference type="AlphaFoldDB" id="I2NF13"/>
<protein>
    <submittedName>
        <fullName evidence="3">Glycosyltransferase, group 1 family protein</fullName>
        <ecNumber evidence="3">2.4.-.-</ecNumber>
    </submittedName>
</protein>
<proteinExistence type="predicted"/>
<keyword evidence="1 3" id="KW-0808">Transferase</keyword>
<dbReference type="PANTHER" id="PTHR46401">
    <property type="entry name" value="GLYCOSYLTRANSFERASE WBBK-RELATED"/>
    <property type="match status" value="1"/>
</dbReference>
<dbReference type="EC" id="2.4.-.-" evidence="3"/>
<organism evidence="3 4">
    <name type="scientific">Haemophilus paraphrohaemolyticus HK411</name>
    <dbReference type="NCBI Taxonomy" id="1095743"/>
    <lineage>
        <taxon>Bacteria</taxon>
        <taxon>Pseudomonadati</taxon>
        <taxon>Pseudomonadota</taxon>
        <taxon>Gammaproteobacteria</taxon>
        <taxon>Pasteurellales</taxon>
        <taxon>Pasteurellaceae</taxon>
        <taxon>Haemophilus</taxon>
    </lineage>
</organism>
<evidence type="ECO:0000313" key="3">
    <source>
        <dbReference type="EMBL" id="EIG24424.1"/>
    </source>
</evidence>
<reference evidence="3 4" key="1">
    <citation type="submission" date="2012-04" db="EMBL/GenBank/DDBJ databases">
        <authorList>
            <person name="Harkins D.M."/>
            <person name="Madupu R."/>
            <person name="Durkin A.S."/>
            <person name="Torralba M."/>
            <person name="Methe B."/>
            <person name="Sutton G.G."/>
            <person name="Nelson K.E."/>
        </authorList>
    </citation>
    <scope>NUCLEOTIDE SEQUENCE [LARGE SCALE GENOMIC DNA]</scope>
    <source>
        <strain evidence="3 4">HK411</strain>
    </source>
</reference>
<evidence type="ECO:0000313" key="4">
    <source>
        <dbReference type="Proteomes" id="UP000003345"/>
    </source>
</evidence>
<keyword evidence="3" id="KW-0328">Glycosyltransferase</keyword>
<evidence type="ECO:0000259" key="2">
    <source>
        <dbReference type="Pfam" id="PF00534"/>
    </source>
</evidence>